<dbReference type="SMART" id="SM00382">
    <property type="entry name" value="AAA"/>
    <property type="match status" value="1"/>
</dbReference>
<dbReference type="InterPro" id="IPR003593">
    <property type="entry name" value="AAA+_ATPase"/>
</dbReference>
<dbReference type="GO" id="GO:0016887">
    <property type="term" value="F:ATP hydrolysis activity"/>
    <property type="evidence" value="ECO:0007669"/>
    <property type="project" value="InterPro"/>
</dbReference>
<keyword evidence="7" id="KW-1185">Reference proteome</keyword>
<comment type="caution">
    <text evidence="6">The sequence shown here is derived from an EMBL/GenBank/DDBJ whole genome shotgun (WGS) entry which is preliminary data.</text>
</comment>
<dbReference type="PANTHER" id="PTHR45772:SF4">
    <property type="entry name" value="ABC TRANSPORTER ATP-BINDING PROTEIN"/>
    <property type="match status" value="1"/>
</dbReference>
<keyword evidence="2" id="KW-1003">Cell membrane</keyword>
<evidence type="ECO:0000313" key="7">
    <source>
        <dbReference type="Proteomes" id="UP000651050"/>
    </source>
</evidence>
<dbReference type="InterPro" id="IPR027417">
    <property type="entry name" value="P-loop_NTPase"/>
</dbReference>
<proteinExistence type="predicted"/>
<dbReference type="AlphaFoldDB" id="A0A931H3X7"/>
<reference evidence="6" key="1">
    <citation type="submission" date="2020-11" db="EMBL/GenBank/DDBJ databases">
        <title>Bacterial whole genome sequence for Caenimonas sp. DR4.4.</title>
        <authorList>
            <person name="Le V."/>
            <person name="Ko S.-R."/>
            <person name="Ahn C.-Y."/>
            <person name="Oh H.-M."/>
        </authorList>
    </citation>
    <scope>NUCLEOTIDE SEQUENCE</scope>
    <source>
        <strain evidence="6">DR4.4</strain>
    </source>
</reference>
<dbReference type="Pfam" id="PF12399">
    <property type="entry name" value="BCA_ABC_TP_C"/>
    <property type="match status" value="1"/>
</dbReference>
<evidence type="ECO:0000256" key="2">
    <source>
        <dbReference type="ARBA" id="ARBA00022475"/>
    </source>
</evidence>
<feature type="domain" description="ABC transporter" evidence="5">
    <location>
        <begin position="7"/>
        <end position="255"/>
    </location>
</feature>
<dbReference type="EMBL" id="JADWYS010000001">
    <property type="protein sequence ID" value="MBG9388062.1"/>
    <property type="molecule type" value="Genomic_DNA"/>
</dbReference>
<sequence length="259" mass="27839">MNEAALLQVHGLSVRFGGITALDGVSFSVARGSICGIIGPNGAGKTTSFNCLSGLIVPQEGRIELDGRSLLGCPPHEMVARGIGRTFQNVALFPTLTVLENVLVGSYSTTRAGVVPSILNLRGVRTEEAATRETAQALMARFGLSGYAQVRAAELPFGVQKRIELARAMATRPKVLLLDEPAAGLTHAELETLSDMIVRIRDEMDTTILLIEHNVPLVMRLCDWIVAMDFGRKIAEGLPEAVRRDPEVIRAYLGAEHAA</sequence>
<dbReference type="FunFam" id="3.40.50.300:FF:000421">
    <property type="entry name" value="Branched-chain amino acid ABC transporter ATP-binding protein"/>
    <property type="match status" value="1"/>
</dbReference>
<accession>A0A931H3X7</accession>
<dbReference type="PROSITE" id="PS50893">
    <property type="entry name" value="ABC_TRANSPORTER_2"/>
    <property type="match status" value="1"/>
</dbReference>
<dbReference type="Proteomes" id="UP000651050">
    <property type="component" value="Unassembled WGS sequence"/>
</dbReference>
<dbReference type="GO" id="GO:0005886">
    <property type="term" value="C:plasma membrane"/>
    <property type="evidence" value="ECO:0007669"/>
    <property type="project" value="TreeGrafter"/>
</dbReference>
<dbReference type="Pfam" id="PF00005">
    <property type="entry name" value="ABC_tran"/>
    <property type="match status" value="1"/>
</dbReference>
<gene>
    <name evidence="6" type="ORF">I5803_08525</name>
</gene>
<protein>
    <submittedName>
        <fullName evidence="6">ABC transporter ATP-binding protein</fullName>
    </submittedName>
</protein>
<organism evidence="6 7">
    <name type="scientific">Caenimonas aquaedulcis</name>
    <dbReference type="NCBI Taxonomy" id="2793270"/>
    <lineage>
        <taxon>Bacteria</taxon>
        <taxon>Pseudomonadati</taxon>
        <taxon>Pseudomonadota</taxon>
        <taxon>Betaproteobacteria</taxon>
        <taxon>Burkholderiales</taxon>
        <taxon>Comamonadaceae</taxon>
        <taxon>Caenimonas</taxon>
    </lineage>
</organism>
<dbReference type="RefSeq" id="WP_196985941.1">
    <property type="nucleotide sequence ID" value="NZ_JADWYS010000001.1"/>
</dbReference>
<dbReference type="CDD" id="cd03219">
    <property type="entry name" value="ABC_Mj1267_LivG_branched"/>
    <property type="match status" value="1"/>
</dbReference>
<keyword evidence="4 6" id="KW-0067">ATP-binding</keyword>
<evidence type="ECO:0000256" key="1">
    <source>
        <dbReference type="ARBA" id="ARBA00022448"/>
    </source>
</evidence>
<evidence type="ECO:0000313" key="6">
    <source>
        <dbReference type="EMBL" id="MBG9388062.1"/>
    </source>
</evidence>
<dbReference type="SUPFAM" id="SSF52540">
    <property type="entry name" value="P-loop containing nucleoside triphosphate hydrolases"/>
    <property type="match status" value="1"/>
</dbReference>
<keyword evidence="3" id="KW-0547">Nucleotide-binding</keyword>
<dbReference type="InterPro" id="IPR032823">
    <property type="entry name" value="BCA_ABC_TP_C"/>
</dbReference>
<dbReference type="Gene3D" id="3.40.50.300">
    <property type="entry name" value="P-loop containing nucleotide triphosphate hydrolases"/>
    <property type="match status" value="1"/>
</dbReference>
<name>A0A931H3X7_9BURK</name>
<dbReference type="PANTHER" id="PTHR45772">
    <property type="entry name" value="CONSERVED COMPONENT OF ABC TRANSPORTER FOR NATURAL AMINO ACIDS-RELATED"/>
    <property type="match status" value="1"/>
</dbReference>
<dbReference type="InterPro" id="IPR051120">
    <property type="entry name" value="ABC_AA/LPS_Transport"/>
</dbReference>
<dbReference type="GO" id="GO:0005524">
    <property type="term" value="F:ATP binding"/>
    <property type="evidence" value="ECO:0007669"/>
    <property type="project" value="UniProtKB-KW"/>
</dbReference>
<evidence type="ECO:0000256" key="4">
    <source>
        <dbReference type="ARBA" id="ARBA00022840"/>
    </source>
</evidence>
<keyword evidence="2" id="KW-0472">Membrane</keyword>
<evidence type="ECO:0000256" key="3">
    <source>
        <dbReference type="ARBA" id="ARBA00022741"/>
    </source>
</evidence>
<evidence type="ECO:0000259" key="5">
    <source>
        <dbReference type="PROSITE" id="PS50893"/>
    </source>
</evidence>
<keyword evidence="1" id="KW-0813">Transport</keyword>
<dbReference type="InterPro" id="IPR003439">
    <property type="entry name" value="ABC_transporter-like_ATP-bd"/>
</dbReference>